<dbReference type="EMBL" id="CP001712">
    <property type="protein sequence ID" value="EAR15213.1"/>
    <property type="molecule type" value="Genomic_DNA"/>
</dbReference>
<gene>
    <name evidence="1" type="ordered locus">RB2501_12834</name>
</gene>
<protein>
    <recommendedName>
        <fullName evidence="3">Xylose isomerase-like TIM barrel domain-containing protein</fullName>
    </recommendedName>
</protein>
<dbReference type="eggNOG" id="COG1082">
    <property type="taxonomic scope" value="Bacteria"/>
</dbReference>
<accession>A4CK14</accession>
<evidence type="ECO:0000313" key="1">
    <source>
        <dbReference type="EMBL" id="EAR15213.1"/>
    </source>
</evidence>
<dbReference type="AlphaFoldDB" id="A4CK14"/>
<dbReference type="OrthoDB" id="9785907at2"/>
<proteinExistence type="predicted"/>
<dbReference type="RefSeq" id="WP_015754532.1">
    <property type="nucleotide sequence ID" value="NC_013222.1"/>
</dbReference>
<dbReference type="InterPro" id="IPR036237">
    <property type="entry name" value="Xyl_isomerase-like_sf"/>
</dbReference>
<dbReference type="SUPFAM" id="SSF51658">
    <property type="entry name" value="Xylose isomerase-like"/>
    <property type="match status" value="1"/>
</dbReference>
<sequence length="400" mass="45335">MLLRNTFHTTYCTNIHPGGDWKETFGALEDHLEAIRGNVSPRQPFGLGLRLSDQASRELDAGNRLADFKAWLDARDIYVFTMNGFPFGAFHGTAVKDRVHEPDWTTRERLDYTLRLFRQLEFLAGEGREAGISTSPVSYRHWFRSPAEKSDALRAGARNMARVAAALYSRERDTGVYLHLDIEPEPDGLLENTREVLDFYRDYLIPEGAAYLETELGLDTATAREAVLRHITICYDICHFALAYEGPEHVFGLLGKAGIRVGKIQVSAALRIRPDGAGRDMALRTLAEFDEPVYLHQVTRRTPEGVETWPDLPELLQDPPEFEELRAHFHVPIFAEGYGALGATQREILEVLEYLVEHPDACRHLEVETYTWDVLPDGLKSTLSESISRELGWLRKALKA</sequence>
<dbReference type="STRING" id="313596.RB2501_12834"/>
<reference evidence="1 2" key="1">
    <citation type="journal article" date="2009" name="J. Bacteriol.">
        <title>Complete genome sequence of Robiginitalea biformata HTCC2501.</title>
        <authorList>
            <person name="Oh H.M."/>
            <person name="Giovannoni S.J."/>
            <person name="Lee K."/>
            <person name="Ferriera S."/>
            <person name="Johnson J."/>
            <person name="Cho J.C."/>
        </authorList>
    </citation>
    <scope>NUCLEOTIDE SEQUENCE [LARGE SCALE GENOMIC DNA]</scope>
    <source>
        <strain evidence="2">ATCC BAA-864 / HTCC2501 / KCTC 12146</strain>
    </source>
</reference>
<dbReference type="HOGENOM" id="CLU_041665_0_0_10"/>
<dbReference type="Proteomes" id="UP000009049">
    <property type="component" value="Chromosome"/>
</dbReference>
<dbReference type="NCBIfam" id="NF035939">
    <property type="entry name" value="TIM_EboE"/>
    <property type="match status" value="1"/>
</dbReference>
<keyword evidence="2" id="KW-1185">Reference proteome</keyword>
<organism evidence="1 2">
    <name type="scientific">Robiginitalea biformata (strain ATCC BAA-864 / DSM 15991 / KCTC 12146 / HTCC2501)</name>
    <dbReference type="NCBI Taxonomy" id="313596"/>
    <lineage>
        <taxon>Bacteria</taxon>
        <taxon>Pseudomonadati</taxon>
        <taxon>Bacteroidota</taxon>
        <taxon>Flavobacteriia</taxon>
        <taxon>Flavobacteriales</taxon>
        <taxon>Flavobacteriaceae</taxon>
        <taxon>Robiginitalea</taxon>
    </lineage>
</organism>
<evidence type="ECO:0008006" key="3">
    <source>
        <dbReference type="Google" id="ProtNLM"/>
    </source>
</evidence>
<dbReference type="KEGG" id="rbi:RB2501_12834"/>
<evidence type="ECO:0000313" key="2">
    <source>
        <dbReference type="Proteomes" id="UP000009049"/>
    </source>
</evidence>
<dbReference type="Gene3D" id="3.20.20.150">
    <property type="entry name" value="Divalent-metal-dependent TIM barrel enzymes"/>
    <property type="match status" value="1"/>
</dbReference>
<name>A4CK14_ROBBH</name>